<reference evidence="1" key="2">
    <citation type="submission" date="2020-05" db="EMBL/GenBank/DDBJ databases">
        <authorList>
            <person name="Kim H.-S."/>
            <person name="Proctor R.H."/>
            <person name="Brown D.W."/>
        </authorList>
    </citation>
    <scope>NUCLEOTIDE SEQUENCE</scope>
    <source>
        <strain evidence="1">NRRL 45417</strain>
    </source>
</reference>
<sequence>MMKTHLAPMLAMGNGLLELLHVRRFASRADKTEMQECLNRCSLVCGAGTWVRRSTLWAAKGLAGMTDEQLCPNATTPMAGDRIRVLTAASAWSSEFSLVLNRVLRENNVEVEELATVQESVDELAYYHISRELLQAYSHQVAFASKKKLKDGELPKLYDFFTKRRFAPNLNLAVIDWDYLFGQEKKVFGVYTHLKRLSDGGTTVCNWTWIPAGVWEEVSTEMEEVRKKKRTAENNDDEYWQNKF</sequence>
<dbReference type="EMBL" id="JABFAI010000087">
    <property type="protein sequence ID" value="KAF4956336.1"/>
    <property type="molecule type" value="Genomic_DNA"/>
</dbReference>
<dbReference type="OrthoDB" id="5041245at2759"/>
<gene>
    <name evidence="1" type="ORF">FGADI_3913</name>
</gene>
<name>A0A8H4TEJ2_9HYPO</name>
<comment type="caution">
    <text evidence="1">The sequence shown here is derived from an EMBL/GenBank/DDBJ whole genome shotgun (WGS) entry which is preliminary data.</text>
</comment>
<evidence type="ECO:0000313" key="1">
    <source>
        <dbReference type="EMBL" id="KAF4956336.1"/>
    </source>
</evidence>
<keyword evidence="2" id="KW-1185">Reference proteome</keyword>
<organism evidence="1 2">
    <name type="scientific">Fusarium gaditjirri</name>
    <dbReference type="NCBI Taxonomy" id="282569"/>
    <lineage>
        <taxon>Eukaryota</taxon>
        <taxon>Fungi</taxon>
        <taxon>Dikarya</taxon>
        <taxon>Ascomycota</taxon>
        <taxon>Pezizomycotina</taxon>
        <taxon>Sordariomycetes</taxon>
        <taxon>Hypocreomycetidae</taxon>
        <taxon>Hypocreales</taxon>
        <taxon>Nectriaceae</taxon>
        <taxon>Fusarium</taxon>
        <taxon>Fusarium nisikadoi species complex</taxon>
    </lineage>
</organism>
<accession>A0A8H4TEJ2</accession>
<dbReference type="Proteomes" id="UP000604273">
    <property type="component" value="Unassembled WGS sequence"/>
</dbReference>
<dbReference type="AlphaFoldDB" id="A0A8H4TEJ2"/>
<protein>
    <submittedName>
        <fullName evidence="1">Uncharacterized protein</fullName>
    </submittedName>
</protein>
<proteinExistence type="predicted"/>
<reference evidence="1" key="1">
    <citation type="journal article" date="2020" name="BMC Genomics">
        <title>Correction to: Identification and distribution of gene clusters required for synthesis of sphingolipid metabolism inhibitors in diverse species of the filamentous fungus Fusarium.</title>
        <authorList>
            <person name="Kim H.S."/>
            <person name="Lohmar J.M."/>
            <person name="Busman M."/>
            <person name="Brown D.W."/>
            <person name="Naumann T.A."/>
            <person name="Divon H.H."/>
            <person name="Lysoe E."/>
            <person name="Uhlig S."/>
            <person name="Proctor R.H."/>
        </authorList>
    </citation>
    <scope>NUCLEOTIDE SEQUENCE</scope>
    <source>
        <strain evidence="1">NRRL 45417</strain>
    </source>
</reference>
<evidence type="ECO:0000313" key="2">
    <source>
        <dbReference type="Proteomes" id="UP000604273"/>
    </source>
</evidence>